<comment type="caution">
    <text evidence="6">The sequence shown here is derived from an EMBL/GenBank/DDBJ whole genome shotgun (WGS) entry which is preliminary data.</text>
</comment>
<dbReference type="Pfam" id="PF07523">
    <property type="entry name" value="Big_3"/>
    <property type="match status" value="2"/>
</dbReference>
<feature type="domain" description="Ig-like" evidence="5">
    <location>
        <begin position="346"/>
        <end position="413"/>
    </location>
</feature>
<feature type="domain" description="MucBP" evidence="4">
    <location>
        <begin position="563"/>
        <end position="625"/>
    </location>
</feature>
<dbReference type="RefSeq" id="WP_185526337.1">
    <property type="nucleotide sequence ID" value="NZ_JAARWN010000011.1"/>
</dbReference>
<accession>A0A7X0Y4H0</accession>
<proteinExistence type="predicted"/>
<feature type="domain" description="MucBP" evidence="4">
    <location>
        <begin position="270"/>
        <end position="339"/>
    </location>
</feature>
<evidence type="ECO:0000256" key="2">
    <source>
        <dbReference type="SAM" id="MobiDB-lite"/>
    </source>
</evidence>
<dbReference type="Proteomes" id="UP000535908">
    <property type="component" value="Unassembled WGS sequence"/>
</dbReference>
<dbReference type="AlphaFoldDB" id="A0A7X0Y4H0"/>
<dbReference type="InterPro" id="IPR013783">
    <property type="entry name" value="Ig-like_fold"/>
</dbReference>
<dbReference type="Gene3D" id="3.10.20.320">
    <property type="entry name" value="Putative peptidoglycan bound protein (lpxtg motif)"/>
    <property type="match status" value="4"/>
</dbReference>
<dbReference type="InterPro" id="IPR009459">
    <property type="entry name" value="MucBP_dom"/>
</dbReference>
<evidence type="ECO:0000256" key="3">
    <source>
        <dbReference type="SAM" id="Phobius"/>
    </source>
</evidence>
<evidence type="ECO:0000313" key="6">
    <source>
        <dbReference type="EMBL" id="MBC1936856.1"/>
    </source>
</evidence>
<keyword evidence="1" id="KW-0677">Repeat</keyword>
<organism evidence="6 7">
    <name type="scientific">Listeria grandensis</name>
    <dbReference type="NCBI Taxonomy" id="1494963"/>
    <lineage>
        <taxon>Bacteria</taxon>
        <taxon>Bacillati</taxon>
        <taxon>Bacillota</taxon>
        <taxon>Bacilli</taxon>
        <taxon>Bacillales</taxon>
        <taxon>Listeriaceae</taxon>
        <taxon>Listeria</taxon>
    </lineage>
</organism>
<feature type="domain" description="MucBP" evidence="4">
    <location>
        <begin position="496"/>
        <end position="557"/>
    </location>
</feature>
<sequence>MYKKKVNIVISISLIIILILFPKGIFATNVEARVNPVIPWDVNWQNYSGSIDTHYGANNFGVDGLVVLDNFYFDTSTVGDTIPQVQLLDYYMKFDTVTSPTASTDWGLRNKTTSERWTSPSNQVVLHDPTSTLVKVIVPLNGQVVNTGEMFNLVGKLTWSVYPGFPLSDNLGFTVKVREPQVVKVYYKNSADGSDIATNDTLGVGLGNGASVTGIAKDLTSQGWTFSGDNSLITPITATDGNGSNVVTTLQLDENGKQAIVFWYFQVAQDVTVKYQDENGIAIPGVADKTISGNIGEPYDATTTGYKADLPGYYLDETKLPMNGKGTLTGNPQTVIYIYHIDQTAVQAHDTSIYVGDSWDAKDNFDSATSREGSDVPFGDGIVVEGTVDTTKVGTYPVKYSYGGIDTTINVTVKANQTAVNVHDSVIYVGDTWNEEDNFDNATDKDGAFIDFAKFQVEGQMVGTVDTTRPGQNEVTYIYNGVSKSASVTVKAVGAVTVNYVDTQGTPIAPPDTKMGRFGVEYQTEAKIMRGWKLKTTPSNASGVFTDLAQTVTYVYEKEAGGNITVNYVDRNGKSLIKPEIKTGKYGEPYKTETKSIMGWKLKTTPSNASGVFTDQPQTVTYVYEKEAGGNITVNYVDESGKALTSSEIKVGQYGDRYTTEAKKIAGWKLKEVPVNANGTFTDEPQIVRYVYEKIYNGVVEKPTQPQSNPLGEARANEEKVKPSSLPKTGDETKANLLLGGFGLLFILAFFKMLRK</sequence>
<dbReference type="Gene3D" id="2.60.40.10">
    <property type="entry name" value="Immunoglobulins"/>
    <property type="match status" value="2"/>
</dbReference>
<keyword evidence="3" id="KW-0812">Transmembrane</keyword>
<dbReference type="NCBIfam" id="TIGR01167">
    <property type="entry name" value="LPXTG_anchor"/>
    <property type="match status" value="1"/>
</dbReference>
<evidence type="ECO:0000259" key="4">
    <source>
        <dbReference type="Pfam" id="PF06458"/>
    </source>
</evidence>
<reference evidence="6 7" key="1">
    <citation type="submission" date="2020-03" db="EMBL/GenBank/DDBJ databases">
        <title>Soil Listeria distribution.</title>
        <authorList>
            <person name="Liao J."/>
            <person name="Wiedmann M."/>
        </authorList>
    </citation>
    <scope>NUCLEOTIDE SEQUENCE [LARGE SCALE GENOMIC DNA]</scope>
    <source>
        <strain evidence="6 7">FSL L7-0741</strain>
    </source>
</reference>
<gene>
    <name evidence="6" type="ORF">HCA69_10790</name>
</gene>
<feature type="domain" description="MucBP" evidence="4">
    <location>
        <begin position="631"/>
        <end position="693"/>
    </location>
</feature>
<feature type="domain" description="Ig-like" evidence="5">
    <location>
        <begin position="420"/>
        <end position="490"/>
    </location>
</feature>
<evidence type="ECO:0000256" key="1">
    <source>
        <dbReference type="ARBA" id="ARBA00022737"/>
    </source>
</evidence>
<dbReference type="Pfam" id="PF06458">
    <property type="entry name" value="MucBP"/>
    <property type="match status" value="4"/>
</dbReference>
<dbReference type="EMBL" id="JAARWN010000011">
    <property type="protein sequence ID" value="MBC1936856.1"/>
    <property type="molecule type" value="Genomic_DNA"/>
</dbReference>
<keyword evidence="3" id="KW-1133">Transmembrane helix</keyword>
<dbReference type="InterPro" id="IPR022038">
    <property type="entry name" value="Ig-like_bact"/>
</dbReference>
<evidence type="ECO:0000259" key="5">
    <source>
        <dbReference type="Pfam" id="PF07523"/>
    </source>
</evidence>
<name>A0A7X0Y4H0_9LIST</name>
<feature type="region of interest" description="Disordered" evidence="2">
    <location>
        <begin position="703"/>
        <end position="728"/>
    </location>
</feature>
<evidence type="ECO:0000313" key="7">
    <source>
        <dbReference type="Proteomes" id="UP000535908"/>
    </source>
</evidence>
<protein>
    <submittedName>
        <fullName evidence="6">LPXTG cell wall anchor domain-containing protein</fullName>
    </submittedName>
</protein>
<keyword evidence="3" id="KW-0472">Membrane</keyword>
<feature type="transmembrane region" description="Helical" evidence="3">
    <location>
        <begin position="735"/>
        <end position="754"/>
    </location>
</feature>